<evidence type="ECO:0000313" key="4">
    <source>
        <dbReference type="Proteomes" id="UP001597052"/>
    </source>
</evidence>
<feature type="domain" description="DUF2061" evidence="2">
    <location>
        <begin position="16"/>
        <end position="67"/>
    </location>
</feature>
<accession>A0ABD6D460</accession>
<gene>
    <name evidence="3" type="ORF">ACFSBW_03870</name>
</gene>
<dbReference type="Pfam" id="PF09834">
    <property type="entry name" value="DUF2061"/>
    <property type="match status" value="1"/>
</dbReference>
<reference evidence="3 4" key="1">
    <citation type="journal article" date="2019" name="Int. J. Syst. Evol. Microbiol.">
        <title>The Global Catalogue of Microorganisms (GCM) 10K type strain sequencing project: providing services to taxonomists for standard genome sequencing and annotation.</title>
        <authorList>
            <consortium name="The Broad Institute Genomics Platform"/>
            <consortium name="The Broad Institute Genome Sequencing Center for Infectious Disease"/>
            <person name="Wu L."/>
            <person name="Ma J."/>
        </authorList>
    </citation>
    <scope>NUCLEOTIDE SEQUENCE [LARGE SCALE GENOMIC DNA]</scope>
    <source>
        <strain evidence="3 4">CGMCC 1.10593</strain>
    </source>
</reference>
<protein>
    <submittedName>
        <fullName evidence="3">DUF2061 domain-containing protein</fullName>
    </submittedName>
</protein>
<keyword evidence="1" id="KW-0472">Membrane</keyword>
<evidence type="ECO:0000259" key="2">
    <source>
        <dbReference type="Pfam" id="PF09834"/>
    </source>
</evidence>
<keyword evidence="1" id="KW-1133">Transmembrane helix</keyword>
<sequence length="77" mass="8626">MGLFSRSALQARKRALVKTLCYRLVMILVTVAVAWVFIGDVGNALNIGIVANVVKTGTYYLYERLWDHIAWGLSQPN</sequence>
<evidence type="ECO:0000313" key="3">
    <source>
        <dbReference type="EMBL" id="MFD1641014.1"/>
    </source>
</evidence>
<keyword evidence="4" id="KW-1185">Reference proteome</keyword>
<dbReference type="RefSeq" id="WP_256394703.1">
    <property type="nucleotide sequence ID" value="NZ_JANHDJ010000001.1"/>
</dbReference>
<feature type="transmembrane region" description="Helical" evidence="1">
    <location>
        <begin position="20"/>
        <end position="38"/>
    </location>
</feature>
<name>A0ABD6D460_9EURY</name>
<dbReference type="AlphaFoldDB" id="A0ABD6D460"/>
<keyword evidence="1" id="KW-0812">Transmembrane</keyword>
<dbReference type="EMBL" id="JBHUDM010000001">
    <property type="protein sequence ID" value="MFD1641014.1"/>
    <property type="molecule type" value="Genomic_DNA"/>
</dbReference>
<organism evidence="3 4">
    <name type="scientific">Halohasta litorea</name>
    <dbReference type="NCBI Taxonomy" id="869891"/>
    <lineage>
        <taxon>Archaea</taxon>
        <taxon>Methanobacteriati</taxon>
        <taxon>Methanobacteriota</taxon>
        <taxon>Stenosarchaea group</taxon>
        <taxon>Halobacteria</taxon>
        <taxon>Halobacteriales</taxon>
        <taxon>Haloferacaceae</taxon>
        <taxon>Halohasta</taxon>
    </lineage>
</organism>
<dbReference type="Proteomes" id="UP001597052">
    <property type="component" value="Unassembled WGS sequence"/>
</dbReference>
<comment type="caution">
    <text evidence="3">The sequence shown here is derived from an EMBL/GenBank/DDBJ whole genome shotgun (WGS) entry which is preliminary data.</text>
</comment>
<dbReference type="InterPro" id="IPR018638">
    <property type="entry name" value="DUF2061_membrane"/>
</dbReference>
<proteinExistence type="predicted"/>
<evidence type="ECO:0000256" key="1">
    <source>
        <dbReference type="SAM" id="Phobius"/>
    </source>
</evidence>